<feature type="domain" description="Serine/threonine specific protein phosphatases" evidence="6">
    <location>
        <begin position="400"/>
        <end position="1019"/>
    </location>
</feature>
<feature type="compositionally biased region" description="Basic and acidic residues" evidence="5">
    <location>
        <begin position="627"/>
        <end position="639"/>
    </location>
</feature>
<dbReference type="InterPro" id="IPR029052">
    <property type="entry name" value="Metallo-depent_PP-like"/>
</dbReference>
<dbReference type="AlphaFoldDB" id="A0A088RTJ1"/>
<dbReference type="GO" id="GO:0004722">
    <property type="term" value="F:protein serine/threonine phosphatase activity"/>
    <property type="evidence" value="ECO:0007669"/>
    <property type="project" value="UniProtKB-EC"/>
</dbReference>
<dbReference type="SMART" id="SM00156">
    <property type="entry name" value="PP2Ac"/>
    <property type="match status" value="1"/>
</dbReference>
<dbReference type="InterPro" id="IPR047129">
    <property type="entry name" value="PPA2-like"/>
</dbReference>
<dbReference type="VEuPathDB" id="TriTrypDB:LPMP_262060"/>
<dbReference type="Pfam" id="PF00149">
    <property type="entry name" value="Metallophos"/>
    <property type="match status" value="1"/>
</dbReference>
<evidence type="ECO:0000256" key="5">
    <source>
        <dbReference type="SAM" id="MobiDB-lite"/>
    </source>
</evidence>
<dbReference type="Proteomes" id="UP000063063">
    <property type="component" value="Chromosome 26"/>
</dbReference>
<dbReference type="PANTHER" id="PTHR45619">
    <property type="entry name" value="SERINE/THREONINE-PROTEIN PHOSPHATASE PP2A-RELATED"/>
    <property type="match status" value="1"/>
</dbReference>
<evidence type="ECO:0000256" key="2">
    <source>
        <dbReference type="ARBA" id="ARBA00022723"/>
    </source>
</evidence>
<keyword evidence="8" id="KW-1185">Reference proteome</keyword>
<keyword evidence="2" id="KW-0479">Metal-binding</keyword>
<evidence type="ECO:0000313" key="8">
    <source>
        <dbReference type="Proteomes" id="UP000063063"/>
    </source>
</evidence>
<feature type="compositionally biased region" description="Low complexity" evidence="5">
    <location>
        <begin position="781"/>
        <end position="790"/>
    </location>
</feature>
<feature type="region of interest" description="Disordered" evidence="5">
    <location>
        <begin position="594"/>
        <end position="654"/>
    </location>
</feature>
<dbReference type="SUPFAM" id="SSF56300">
    <property type="entry name" value="Metallo-dependent phosphatases"/>
    <property type="match status" value="1"/>
</dbReference>
<dbReference type="VEuPathDB" id="TriTrypDB:LPAL13_260025300"/>
<dbReference type="EC" id="3.1.3.16" evidence="1"/>
<dbReference type="GeneID" id="22576109"/>
<dbReference type="InterPro" id="IPR006186">
    <property type="entry name" value="Ser/Thr-sp_prot-phosphatase"/>
</dbReference>
<sequence length="1019" mass="111515">MSAHRTKGIGSVVHVEDAAVQFVPLHLQLSTRGGAGVATADEHLYGPHTSTIRVNSYVRCVHDSGVPKIRSLQELLTQKVQPTPAGPDTPCLRPSHGPAEAWAQSPELSSFNDKHVTMTSAHCQIASQCHRDPPFSGAPAACNPSPELFFTADSVATPNTFATVKTHEMRILSRLTKRLRWSERHQDMPCGEPMEMLLVEVGGDEDEDAEEVTEDKDADVFDVVRTDSLDILTPFPGDLFQQQDEAGVQFLPCTTREKAEAASREGAVGCAAGEEAPRPFAVVSSPVAKSSLSPRQVLHSSERIASSHSSTGVCCAFARDPTPADGGKSHVTDVKHAGYSDTSSRHCHYTCEPQREHSQSAVVALRTMYPAPVARLEESPYHYIMRNYVGGTFLYYRTPESKGYFLRLCHRVVAQVRPLLEQETLSPHHGLFPRINAPAFVFGDIHGNFEDLSFFLKRLLIFHDFNLTPANILCLGDYVDRGPFSLECVMLLFSLKIMNASKIVMLRGNHEDRVVCGDLRTYGHSCFLAQCHTVFGYTEGTKLFREVTALFKYLPLAAELVIPSAPNLSFLRSQQTVMHPNLYVSRPALLLHDGDRTRQARPTSSLAPDSATRMPSFDSKPFCTPHRNGEVASGDKESADALSQNSASAAAASPLPPGYSTIADASLAYGQPSRHEAHEERILCAHGGIPRFDRSPLVENALAFLRSLSFPRMLTLFPNNPAVKDDVECMPDYFVKQELEVLWRRYPSAAPPGFTAACRREDAEAAAAAGVATTTTLSVSPSSEALSSTSNRCRMKSSSSVGRSAGNHEIAAAAARLEAETLSRTSLCSVASSLSSTTRSPSALHSEQERCQSHKSLTVARRSSDFLPQLTEGDVRKGWYIMFDLLWSDPTSMELEKEAARADWEVSRDAGAVQDTAGATARRPTAHMHVNEWGFTVNTRGSNVVSFSAKAVDTFLTAYHYSMLFRAHQEKAHGLRWSKSNKVLTIFSSSNYMGHRNGAGCVVVTANGEVQMIEKVVTM</sequence>
<dbReference type="InterPro" id="IPR004843">
    <property type="entry name" value="Calcineurin-like_PHP"/>
</dbReference>
<dbReference type="PRINTS" id="PR00114">
    <property type="entry name" value="STPHPHTASE"/>
</dbReference>
<keyword evidence="3" id="KW-0378">Hydrolase</keyword>
<dbReference type="OrthoDB" id="272731at2759"/>
<proteinExistence type="predicted"/>
<keyword evidence="4" id="KW-0464">Manganese</keyword>
<dbReference type="RefSeq" id="XP_010700025.1">
    <property type="nucleotide sequence ID" value="XM_010701723.1"/>
</dbReference>
<reference evidence="7 8" key="1">
    <citation type="journal article" date="2015" name="Sci. Rep.">
        <title>The genome of Leishmania panamensis: insights into genomics of the L. (Viannia) subgenus.</title>
        <authorList>
            <person name="Llanes A."/>
            <person name="Restrepo C.M."/>
            <person name="Vecchio G.D."/>
            <person name="Anguizola F.J."/>
            <person name="Lleonart R."/>
        </authorList>
    </citation>
    <scope>NUCLEOTIDE SEQUENCE [LARGE SCALE GENOMIC DNA]</scope>
    <source>
        <strain evidence="7 8">MHOM/PA/94/PSC-1</strain>
    </source>
</reference>
<dbReference type="eggNOG" id="KOG0374">
    <property type="taxonomic scope" value="Eukaryota"/>
</dbReference>
<dbReference type="KEGG" id="lpan:LPMP_262060"/>
<dbReference type="EMBL" id="CP009395">
    <property type="protein sequence ID" value="AIN99318.1"/>
    <property type="molecule type" value="Genomic_DNA"/>
</dbReference>
<dbReference type="Gene3D" id="3.60.21.10">
    <property type="match status" value="2"/>
</dbReference>
<feature type="region of interest" description="Disordered" evidence="5">
    <location>
        <begin position="781"/>
        <end position="805"/>
    </location>
</feature>
<evidence type="ECO:0000256" key="1">
    <source>
        <dbReference type="ARBA" id="ARBA00013081"/>
    </source>
</evidence>
<evidence type="ECO:0000259" key="6">
    <source>
        <dbReference type="SMART" id="SM00156"/>
    </source>
</evidence>
<dbReference type="CDD" id="cd00144">
    <property type="entry name" value="MPP_PPP_family"/>
    <property type="match status" value="1"/>
</dbReference>
<accession>A0A088RTJ1</accession>
<gene>
    <name evidence="7" type="ORF">LPMP_262060</name>
</gene>
<dbReference type="GO" id="GO:0046872">
    <property type="term" value="F:metal ion binding"/>
    <property type="evidence" value="ECO:0007669"/>
    <property type="project" value="UniProtKB-KW"/>
</dbReference>
<evidence type="ECO:0000256" key="4">
    <source>
        <dbReference type="ARBA" id="ARBA00023211"/>
    </source>
</evidence>
<evidence type="ECO:0000313" key="7">
    <source>
        <dbReference type="EMBL" id="AIN99318.1"/>
    </source>
</evidence>
<evidence type="ECO:0000256" key="3">
    <source>
        <dbReference type="ARBA" id="ARBA00022801"/>
    </source>
</evidence>
<feature type="compositionally biased region" description="Low complexity" evidence="5">
    <location>
        <begin position="640"/>
        <end position="653"/>
    </location>
</feature>
<protein>
    <recommendedName>
        <fullName evidence="1">protein-serine/threonine phosphatase</fullName>
        <ecNumber evidence="1">3.1.3.16</ecNumber>
    </recommendedName>
</protein>
<name>A0A088RTJ1_LEIPA</name>
<organism evidence="7 8">
    <name type="scientific">Leishmania panamensis</name>
    <dbReference type="NCBI Taxonomy" id="5679"/>
    <lineage>
        <taxon>Eukaryota</taxon>
        <taxon>Discoba</taxon>
        <taxon>Euglenozoa</taxon>
        <taxon>Kinetoplastea</taxon>
        <taxon>Metakinetoplastina</taxon>
        <taxon>Trypanosomatida</taxon>
        <taxon>Trypanosomatidae</taxon>
        <taxon>Leishmaniinae</taxon>
        <taxon>Leishmania</taxon>
        <taxon>Leishmania guyanensis species complex</taxon>
    </lineage>
</organism>